<evidence type="ECO:0000313" key="2">
    <source>
        <dbReference type="Proteomes" id="UP000198287"/>
    </source>
</evidence>
<evidence type="ECO:0000313" key="1">
    <source>
        <dbReference type="EMBL" id="OXA49668.1"/>
    </source>
</evidence>
<dbReference type="AlphaFoldDB" id="A0A226DXB3"/>
<dbReference type="EMBL" id="LNIX01000010">
    <property type="protein sequence ID" value="OXA49668.1"/>
    <property type="molecule type" value="Genomic_DNA"/>
</dbReference>
<dbReference type="InterPro" id="IPR009091">
    <property type="entry name" value="RCC1/BLIP-II"/>
</dbReference>
<name>A0A226DXB3_FOLCA</name>
<dbReference type="Gene3D" id="2.130.10.30">
    <property type="entry name" value="Regulator of chromosome condensation 1/beta-lactamase-inhibitor protein II"/>
    <property type="match status" value="1"/>
</dbReference>
<reference evidence="1 2" key="1">
    <citation type="submission" date="2015-12" db="EMBL/GenBank/DDBJ databases">
        <title>The genome of Folsomia candida.</title>
        <authorList>
            <person name="Faddeeva A."/>
            <person name="Derks M.F."/>
            <person name="Anvar Y."/>
            <person name="Smit S."/>
            <person name="Van Straalen N."/>
            <person name="Roelofs D."/>
        </authorList>
    </citation>
    <scope>NUCLEOTIDE SEQUENCE [LARGE SCALE GENOMIC DNA]</scope>
    <source>
        <strain evidence="1 2">VU population</strain>
        <tissue evidence="1">Whole body</tissue>
    </source>
</reference>
<dbReference type="Proteomes" id="UP000198287">
    <property type="component" value="Unassembled WGS sequence"/>
</dbReference>
<dbReference type="OrthoDB" id="6359816at2759"/>
<protein>
    <submittedName>
        <fullName evidence="1">E3 ubiquitin-protein ligase HERC2</fullName>
    </submittedName>
</protein>
<gene>
    <name evidence="1" type="ORF">Fcan01_15908</name>
</gene>
<comment type="caution">
    <text evidence="1">The sequence shown here is derived from an EMBL/GenBank/DDBJ whole genome shotgun (WGS) entry which is preliminary data.</text>
</comment>
<organism evidence="1 2">
    <name type="scientific">Folsomia candida</name>
    <name type="common">Springtail</name>
    <dbReference type="NCBI Taxonomy" id="158441"/>
    <lineage>
        <taxon>Eukaryota</taxon>
        <taxon>Metazoa</taxon>
        <taxon>Ecdysozoa</taxon>
        <taxon>Arthropoda</taxon>
        <taxon>Hexapoda</taxon>
        <taxon>Collembola</taxon>
        <taxon>Entomobryomorpha</taxon>
        <taxon>Isotomoidea</taxon>
        <taxon>Isotomidae</taxon>
        <taxon>Proisotominae</taxon>
        <taxon>Folsomia</taxon>
    </lineage>
</organism>
<dbReference type="SUPFAM" id="SSF50985">
    <property type="entry name" value="RCC1/BLIP-II"/>
    <property type="match status" value="1"/>
</dbReference>
<accession>A0A226DXB3</accession>
<sequence length="364" mass="40884">MSASTSSSGVIPENKLKLWDIFRNVGADGEEILKTAKLAHVANNKEGFVVTMADDTYSSIRENPRAPGVCKVSKIRELSGIRVNDFFTAEINFAITEDGRLYSWASEISRDDDYGEDYVGHEQDIVNQLGRYVSSDAADKIALCCRPAPVEEGSLMRVKVRQVAFSGGITTYTVALSVGGDVHQWGSKRNLYRPICDCWTPTLIPRERFDYQEVISVTCIEHMGVALTAKGQLYQWKLRDMMSQKVLIDGSGPLKKITGSYDLIFALTDKGDMHYLEVNVMPGISYDNFQVFSQQIFEVFSENIKTLFFTDFRSDILRTPYFAYSVLRPSAHTPYSGRAVYVLQVRGYPIYASKLTDAKPSNKK</sequence>
<dbReference type="STRING" id="158441.A0A226DXB3"/>
<proteinExistence type="predicted"/>
<keyword evidence="2" id="KW-1185">Reference proteome</keyword>